<gene>
    <name evidence="1" type="ORF">FXN63_09735</name>
</gene>
<reference evidence="1 2" key="1">
    <citation type="submission" date="2019-08" db="EMBL/GenBank/DDBJ databases">
        <title>Amphibian skin-associated Pigmentiphaga: genome sequence and occurrence across geography and hosts.</title>
        <authorList>
            <person name="Bletz M.C."/>
            <person name="Bunk B."/>
            <person name="Sproeer C."/>
            <person name="Biwer P."/>
            <person name="Reiter S."/>
            <person name="Rabemananjara F.C.E."/>
            <person name="Schulz S."/>
            <person name="Overmann J."/>
            <person name="Vences M."/>
        </authorList>
    </citation>
    <scope>NUCLEOTIDE SEQUENCE [LARGE SCALE GENOMIC DNA]</scope>
    <source>
        <strain evidence="1 2">Mada1488</strain>
    </source>
</reference>
<proteinExistence type="predicted"/>
<dbReference type="KEGG" id="pacr:FXN63_09735"/>
<protein>
    <submittedName>
        <fullName evidence="1">Uncharacterized protein</fullName>
    </submittedName>
</protein>
<dbReference type="RefSeq" id="WP_148814466.1">
    <property type="nucleotide sequence ID" value="NZ_CP043046.1"/>
</dbReference>
<organism evidence="1 2">
    <name type="scientific">Pigmentiphaga aceris</name>
    <dbReference type="NCBI Taxonomy" id="1940612"/>
    <lineage>
        <taxon>Bacteria</taxon>
        <taxon>Pseudomonadati</taxon>
        <taxon>Pseudomonadota</taxon>
        <taxon>Betaproteobacteria</taxon>
        <taxon>Burkholderiales</taxon>
        <taxon>Alcaligenaceae</taxon>
        <taxon>Pigmentiphaga</taxon>
    </lineage>
</organism>
<dbReference type="EMBL" id="CP043046">
    <property type="protein sequence ID" value="QEI06083.1"/>
    <property type="molecule type" value="Genomic_DNA"/>
</dbReference>
<sequence length="59" mass="6212">MAIPKGCLNANQQVLCLLEQAGKRLKNARTALHVSATFAGVVFAVFCPDLAQQPSGISN</sequence>
<evidence type="ECO:0000313" key="1">
    <source>
        <dbReference type="EMBL" id="QEI06083.1"/>
    </source>
</evidence>
<dbReference type="AlphaFoldDB" id="A0A5C0AXE7"/>
<accession>A0A5C0AXE7</accession>
<name>A0A5C0AXE7_9BURK</name>
<dbReference type="Proteomes" id="UP000325161">
    <property type="component" value="Chromosome"/>
</dbReference>
<evidence type="ECO:0000313" key="2">
    <source>
        <dbReference type="Proteomes" id="UP000325161"/>
    </source>
</evidence>
<keyword evidence="2" id="KW-1185">Reference proteome</keyword>